<dbReference type="GO" id="GO:0008171">
    <property type="term" value="F:O-methyltransferase activity"/>
    <property type="evidence" value="ECO:0007669"/>
    <property type="project" value="InterPro"/>
</dbReference>
<evidence type="ECO:0000256" key="3">
    <source>
        <dbReference type="ARBA" id="ARBA00022691"/>
    </source>
</evidence>
<dbReference type="PANTHER" id="PTHR43712">
    <property type="entry name" value="PUTATIVE (AFU_ORTHOLOGUE AFUA_4G14580)-RELATED"/>
    <property type="match status" value="1"/>
</dbReference>
<dbReference type="Proteomes" id="UP000785200">
    <property type="component" value="Unassembled WGS sequence"/>
</dbReference>
<dbReference type="Gene3D" id="3.40.50.150">
    <property type="entry name" value="Vaccinia Virus protein VP39"/>
    <property type="match status" value="1"/>
</dbReference>
<dbReference type="SUPFAM" id="SSF53335">
    <property type="entry name" value="S-adenosyl-L-methionine-dependent methyltransferases"/>
    <property type="match status" value="1"/>
</dbReference>
<evidence type="ECO:0000313" key="5">
    <source>
        <dbReference type="EMBL" id="KAG0650200.1"/>
    </source>
</evidence>
<dbReference type="InterPro" id="IPR001077">
    <property type="entry name" value="COMT_C"/>
</dbReference>
<dbReference type="OrthoDB" id="1535081at2759"/>
<name>A0A9P6VMB0_9HELO</name>
<proteinExistence type="predicted"/>
<dbReference type="InterPro" id="IPR029063">
    <property type="entry name" value="SAM-dependent_MTases_sf"/>
</dbReference>
<organism evidence="5 6">
    <name type="scientific">Hyphodiscus hymeniophilus</name>
    <dbReference type="NCBI Taxonomy" id="353542"/>
    <lineage>
        <taxon>Eukaryota</taxon>
        <taxon>Fungi</taxon>
        <taxon>Dikarya</taxon>
        <taxon>Ascomycota</taxon>
        <taxon>Pezizomycotina</taxon>
        <taxon>Leotiomycetes</taxon>
        <taxon>Helotiales</taxon>
        <taxon>Hyphodiscaceae</taxon>
        <taxon>Hyphodiscus</taxon>
    </lineage>
</organism>
<evidence type="ECO:0000259" key="4">
    <source>
        <dbReference type="Pfam" id="PF00891"/>
    </source>
</evidence>
<keyword evidence="6" id="KW-1185">Reference proteome</keyword>
<reference evidence="5" key="1">
    <citation type="submission" date="2019-07" db="EMBL/GenBank/DDBJ databases">
        <title>Hyphodiscus hymeniophilus genome sequencing and assembly.</title>
        <authorList>
            <person name="Kramer G."/>
            <person name="Nodwell J."/>
        </authorList>
    </citation>
    <scope>NUCLEOTIDE SEQUENCE</scope>
    <source>
        <strain evidence="5">ATCC 34498</strain>
    </source>
</reference>
<dbReference type="Pfam" id="PF00891">
    <property type="entry name" value="Methyltransf_2"/>
    <property type="match status" value="1"/>
</dbReference>
<evidence type="ECO:0000256" key="1">
    <source>
        <dbReference type="ARBA" id="ARBA00022603"/>
    </source>
</evidence>
<dbReference type="AlphaFoldDB" id="A0A9P6VMB0"/>
<dbReference type="PROSITE" id="PS51683">
    <property type="entry name" value="SAM_OMT_II"/>
    <property type="match status" value="1"/>
</dbReference>
<dbReference type="PANTHER" id="PTHR43712:SF1">
    <property type="entry name" value="HYPOTHETICAL O-METHYLTRANSFERASE (EUROFUNG)-RELATED"/>
    <property type="match status" value="1"/>
</dbReference>
<dbReference type="InterPro" id="IPR016461">
    <property type="entry name" value="COMT-like"/>
</dbReference>
<accession>A0A9P6VMB0</accession>
<dbReference type="GO" id="GO:0032259">
    <property type="term" value="P:methylation"/>
    <property type="evidence" value="ECO:0007669"/>
    <property type="project" value="UniProtKB-KW"/>
</dbReference>
<keyword evidence="1" id="KW-0489">Methyltransferase</keyword>
<comment type="caution">
    <text evidence="5">The sequence shown here is derived from an EMBL/GenBank/DDBJ whole genome shotgun (WGS) entry which is preliminary data.</text>
</comment>
<evidence type="ECO:0000313" key="6">
    <source>
        <dbReference type="Proteomes" id="UP000785200"/>
    </source>
</evidence>
<feature type="domain" description="O-methyltransferase C-terminal" evidence="4">
    <location>
        <begin position="125"/>
        <end position="269"/>
    </location>
</feature>
<protein>
    <submittedName>
        <fullName evidence="5">O-methyltransferase desB</fullName>
    </submittedName>
</protein>
<gene>
    <name evidence="5" type="ORF">D0Z07_3318</name>
</gene>
<sequence>MLTATGITVETGTHHYVLSRLGLLLQEKKYQSMMIVAFDVHLPSMMKTPSFLASTGWKNPDDASKAPFQLGHNTDKTIFGLFAEKPQLVEHFNAALSAVSDAGVYNAVLETPWNDIIGRVDSGEVAMVDVGGADGHVLRQVLELYPDLGGRFILQDLPDTIAKVSVDLNKRIEVTTHDFFTPQPVKGARVYHYRMIFHDWPIDDCRRILRNLKPSMKAGYSKLLIGDSVVPESGASLHQSLIDMTMMTIGAEEKNETQFRELLTSEGFSIVNIWRSKYAIDSIIEAEMAI</sequence>
<evidence type="ECO:0000256" key="2">
    <source>
        <dbReference type="ARBA" id="ARBA00022679"/>
    </source>
</evidence>
<keyword evidence="2" id="KW-0808">Transferase</keyword>
<dbReference type="EMBL" id="VNKQ01000006">
    <property type="protein sequence ID" value="KAG0650200.1"/>
    <property type="molecule type" value="Genomic_DNA"/>
</dbReference>
<keyword evidence="3" id="KW-0949">S-adenosyl-L-methionine</keyword>